<evidence type="ECO:0000313" key="3">
    <source>
        <dbReference type="EMBL" id="BDS12584.1"/>
    </source>
</evidence>
<reference evidence="3" key="1">
    <citation type="submission" date="2022-09" db="EMBL/GenBank/DDBJ databases">
        <title>Aureispira anguillicida sp. nov., isolated from Leptocephalus of Japanese eel Anguilla japonica.</title>
        <authorList>
            <person name="Yuasa K."/>
            <person name="Mekata T."/>
            <person name="Ikunari K."/>
        </authorList>
    </citation>
    <scope>NUCLEOTIDE SEQUENCE</scope>
    <source>
        <strain evidence="3">EL160426</strain>
    </source>
</reference>
<proteinExistence type="predicted"/>
<evidence type="ECO:0000259" key="2">
    <source>
        <dbReference type="Pfam" id="PF18962"/>
    </source>
</evidence>
<evidence type="ECO:0000256" key="1">
    <source>
        <dbReference type="SAM" id="SignalP"/>
    </source>
</evidence>
<dbReference type="Proteomes" id="UP001060919">
    <property type="component" value="Chromosome"/>
</dbReference>
<gene>
    <name evidence="3" type="ORF">AsAng_0033070</name>
</gene>
<keyword evidence="1" id="KW-0732">Signal</keyword>
<accession>A0A915YG85</accession>
<protein>
    <submittedName>
        <fullName evidence="3">T9SS type A sorting domain-containing protein</fullName>
    </submittedName>
</protein>
<dbReference type="AlphaFoldDB" id="A0A915YG85"/>
<feature type="signal peptide" evidence="1">
    <location>
        <begin position="1"/>
        <end position="25"/>
    </location>
</feature>
<dbReference type="Pfam" id="PF18962">
    <property type="entry name" value="Por_Secre_tail"/>
    <property type="match status" value="1"/>
</dbReference>
<keyword evidence="4" id="KW-1185">Reference proteome</keyword>
<dbReference type="InterPro" id="IPR013783">
    <property type="entry name" value="Ig-like_fold"/>
</dbReference>
<dbReference type="KEGG" id="aup:AsAng_0033070"/>
<name>A0A915YG85_9BACT</name>
<sequence>MFHNNLKIHYFSLLFCCLFSISAYASHNMGADLSYSCVGGNTYVFTLSFYRDCAGISAPASPLLAISSASGCGSSQSISMTQQSVAEASPLCPDQLPNSTCNGGSLQGVEVYTYTATVTLSGACTDWVASFSDCCRNSAITNSNTGSMYVEATINNVAASCNNSPTFSTPPIPYICVNQAFSYNHGTTDIDGDSLVFTLINPKESATLDVSHNVGFSATQPLSSTGAFNFDPTTGQMNFTPDVLQIGVVAVLIQEYRNGILIGTVMRDMEIVVISCTNNSPSPDPITNLRGAVLNGNAFETCIGNTLSFEISCPDLDGIDIVTISNNITTALPGASVSVTHGNPAHIAVSWVVSSINNQAFFINFNDGACPVVGQQTLGFTIKPISISFPAQDTIKCPNETTKQLQALTASNTGTYSWSAINTSSSNPNTLSDPSISNPIATIQTAPATFSVTYTDPVGCTATNTTTIANHTMDLVFTPNTSSINYCVGDPAVPITAALNGDTPIPVLGGYTVSTTPFAPISITSGTNVSLGDDALSGSLPIGFSFNFWGTNYSNFFISSNGFITFNSGSSSGCCSGQNLPSTTAPNNLIAFAWEDLDPGNGGQPNLNVIRYQTVGSAPNRILVMEFFNVDHYSSGNNVTTQVHLIEATNSIEIHTTTQPDPTGTHTMGIEDATGSNAAVVTGRNASTWTASNDGVVFTPNTVGAISNYTYAWDSTNANSNTISGSISPATTISTSANVIARPNITSVYRCTAADGVCVTQRSTLVGCALLPVKCDQFRAVQQKNSIHLQWVTIHEDNNLGFVIERSTDGILFEEIGWVDGLGTTNVSQYYAYIDAQVADGLTYYYRLKQVDHSTDARYICNIATVQMSGAFVNKIHISPNPTQDNAVLNFHAQQNNSVAIKIVDLLGRGLVNMGTYSITQGHNRINIPMNELAAGVYFVQLSIDNKSFSSLKKIIKQ</sequence>
<feature type="domain" description="Secretion system C-terminal sorting" evidence="2">
    <location>
        <begin position="878"/>
        <end position="956"/>
    </location>
</feature>
<dbReference type="InterPro" id="IPR026444">
    <property type="entry name" value="Secre_tail"/>
</dbReference>
<organism evidence="3 4">
    <name type="scientific">Aureispira anguillae</name>
    <dbReference type="NCBI Taxonomy" id="2864201"/>
    <lineage>
        <taxon>Bacteria</taxon>
        <taxon>Pseudomonadati</taxon>
        <taxon>Bacteroidota</taxon>
        <taxon>Saprospiria</taxon>
        <taxon>Saprospirales</taxon>
        <taxon>Saprospiraceae</taxon>
        <taxon>Aureispira</taxon>
    </lineage>
</organism>
<feature type="chain" id="PRO_5036997835" evidence="1">
    <location>
        <begin position="26"/>
        <end position="958"/>
    </location>
</feature>
<dbReference type="NCBIfam" id="TIGR04183">
    <property type="entry name" value="Por_Secre_tail"/>
    <property type="match status" value="1"/>
</dbReference>
<dbReference type="Gene3D" id="2.60.40.10">
    <property type="entry name" value="Immunoglobulins"/>
    <property type="match status" value="1"/>
</dbReference>
<evidence type="ECO:0000313" key="4">
    <source>
        <dbReference type="Proteomes" id="UP001060919"/>
    </source>
</evidence>
<dbReference type="EMBL" id="AP026867">
    <property type="protein sequence ID" value="BDS12584.1"/>
    <property type="molecule type" value="Genomic_DNA"/>
</dbReference>